<evidence type="ECO:0000256" key="6">
    <source>
        <dbReference type="ARBA" id="ARBA00022692"/>
    </source>
</evidence>
<evidence type="ECO:0000256" key="12">
    <source>
        <dbReference type="SAM" id="Phobius"/>
    </source>
</evidence>
<protein>
    <recommendedName>
        <fullName evidence="18">Cation/H+ exchanger domain-containing protein</fullName>
    </recommendedName>
</protein>
<comment type="subcellular location">
    <subcellularLocation>
        <location evidence="3">Membrane</location>
        <topology evidence="3">Multi-pass membrane protein</topology>
    </subcellularLocation>
    <subcellularLocation>
        <location evidence="2">Plastid</location>
        <location evidence="2">Chloroplast envelope</location>
    </subcellularLocation>
</comment>
<dbReference type="GO" id="GO:1902600">
    <property type="term" value="P:proton transmembrane transport"/>
    <property type="evidence" value="ECO:0007669"/>
    <property type="project" value="InterPro"/>
</dbReference>
<feature type="transmembrane region" description="Helical" evidence="12">
    <location>
        <begin position="353"/>
        <end position="375"/>
    </location>
</feature>
<evidence type="ECO:0008006" key="18">
    <source>
        <dbReference type="Google" id="ProtNLM"/>
    </source>
</evidence>
<comment type="similarity">
    <text evidence="11">Belongs to the monovalent cation:proton antiporter 2 (CPA2) transporter (TC 2.A.37) family. CHX (TC 2.A.37.4) subfamily.</text>
</comment>
<dbReference type="Gene3D" id="1.20.1530.20">
    <property type="match status" value="1"/>
</dbReference>
<dbReference type="EMBL" id="JAGGNH010000010">
    <property type="protein sequence ID" value="KAJ0962220.1"/>
    <property type="molecule type" value="Genomic_DNA"/>
</dbReference>
<dbReference type="InterPro" id="IPR006153">
    <property type="entry name" value="Cation/H_exchanger_TM"/>
</dbReference>
<feature type="transmembrane region" description="Helical" evidence="12">
    <location>
        <begin position="88"/>
        <end position="106"/>
    </location>
</feature>
<feature type="transmembrane region" description="Helical" evidence="12">
    <location>
        <begin position="220"/>
        <end position="239"/>
    </location>
</feature>
<evidence type="ECO:0000259" key="14">
    <source>
        <dbReference type="Pfam" id="PF23256"/>
    </source>
</evidence>
<dbReference type="OrthoDB" id="10326376at2759"/>
<dbReference type="GO" id="GO:0009941">
    <property type="term" value="C:chloroplast envelope"/>
    <property type="evidence" value="ECO:0007669"/>
    <property type="project" value="UniProtKB-SubCell"/>
</dbReference>
<keyword evidence="8 12" id="KW-1133">Transmembrane helix</keyword>
<keyword evidence="10 12" id="KW-0472">Membrane</keyword>
<feature type="transmembrane region" description="Helical" evidence="12">
    <location>
        <begin position="302"/>
        <end position="321"/>
    </location>
</feature>
<evidence type="ECO:0000256" key="1">
    <source>
        <dbReference type="ARBA" id="ARBA00003198"/>
    </source>
</evidence>
<feature type="transmembrane region" description="Helical" evidence="12">
    <location>
        <begin position="259"/>
        <end position="282"/>
    </location>
</feature>
<feature type="domain" description="Cation/H(+) antiporter C-terminal" evidence="15">
    <location>
        <begin position="673"/>
        <end position="835"/>
    </location>
</feature>
<feature type="transmembrane region" description="Helical" evidence="12">
    <location>
        <begin position="451"/>
        <end position="474"/>
    </location>
</feature>
<dbReference type="Pfam" id="PF23256">
    <property type="entry name" value="CHX17_2nd"/>
    <property type="match status" value="1"/>
</dbReference>
<dbReference type="Pfam" id="PF23259">
    <property type="entry name" value="CHX17_C"/>
    <property type="match status" value="1"/>
</dbReference>
<evidence type="ECO:0000256" key="2">
    <source>
        <dbReference type="ARBA" id="ARBA00004119"/>
    </source>
</evidence>
<dbReference type="InterPro" id="IPR050794">
    <property type="entry name" value="CPA2_transporter"/>
</dbReference>
<evidence type="ECO:0000313" key="16">
    <source>
        <dbReference type="EMBL" id="KAJ0962220.1"/>
    </source>
</evidence>
<feature type="domain" description="Cation/H+ exchanger transmembrane" evidence="13">
    <location>
        <begin position="72"/>
        <end position="467"/>
    </location>
</feature>
<dbReference type="Proteomes" id="UP001085076">
    <property type="component" value="Miscellaneous, Linkage group lg10"/>
</dbReference>
<evidence type="ECO:0000256" key="8">
    <source>
        <dbReference type="ARBA" id="ARBA00022989"/>
    </source>
</evidence>
<name>A0A9D5H3P3_9LILI</name>
<dbReference type="InterPro" id="IPR057291">
    <property type="entry name" value="CHX17_2nd"/>
</dbReference>
<dbReference type="PANTHER" id="PTHR32468:SF164">
    <property type="entry name" value="OS05G0485000 PROTEIN"/>
    <property type="match status" value="1"/>
</dbReference>
<evidence type="ECO:0000256" key="9">
    <source>
        <dbReference type="ARBA" id="ARBA00023065"/>
    </source>
</evidence>
<comment type="caution">
    <text evidence="16">The sequence shown here is derived from an EMBL/GenBank/DDBJ whole genome shotgun (WGS) entry which is preliminary data.</text>
</comment>
<dbReference type="GO" id="GO:0006885">
    <property type="term" value="P:regulation of pH"/>
    <property type="evidence" value="ECO:0007669"/>
    <property type="project" value="TreeGrafter"/>
</dbReference>
<dbReference type="InterPro" id="IPR038770">
    <property type="entry name" value="Na+/solute_symporter_sf"/>
</dbReference>
<dbReference type="PANTHER" id="PTHR32468">
    <property type="entry name" value="CATION/H + ANTIPORTER"/>
    <property type="match status" value="1"/>
</dbReference>
<sequence>MEDDEMLIRGINRTDVFDPTLGGVNTFGYFQCILIRTISSNGLFKKNVTLFDIPLLAFAIQIIFMVSITHALVAILKPLGQPRIVGEIMGGFILGPSGIGGIHLIPEMATVGNLLFQGRYFITLDSFANFGILYFFFLVGLGTDATAIKRAGRTACLIACVSFVVPFITATAMSSYYFSDKNFTDACHILLAVISSISTVPVLSRILAHTKLLHTEVGRFATSTATFSDTFSWALFVFFCSVSNKRIQHPQPIGNLPPSPAWVILLVILMASIFTTFCLLVVRPAISWLARQTMDGEAPSTAHQSIVLGGVLIAGLVSDAIGVHPVFGAFIYGLAISNSPLTSAIIDNIDSFVYTWMIPIFFGAIGLKCDIYTLFEGLGDDSNELNKILTIYITSSVTKLVATTVVGLTYTMSVPESLCHGLLANSKGLLEMLILYIGMDRALITTEVLTMMVLITLAITTIVSPMVSMLQMPWKQRHVVYKRRNLQKSRPGTELRMLACIHTVRNVPSMIGLLAASNPTKRSPIFVYALHLMELTGRATNMFIVHNMNSKGGQNQRRMRGQTQSETIISAFESYEQHAGGISVQPIIAMSPYATMHEDICAIAGDKHVSLIVLPFHKEQSLSGGLEGTNTSIRSLNEQVLVYAPCSVGILIDRGLGGAAKFAMGGHHVARHVAVIFIGGVDDREALAYAWRMAEHPGISLTVLRLIPGEVENSKVMSKFEKHDTCEREARIINMEADKEHQLDEDFVNEFRLRNISDETVVYIEKVAHNSEDTVAAIRSIDSIHDLFIVGRGQGRVTPLTEALEETSESPELGPIGDFLVSSDLGRVVSVLVLHYSVEGPLTTPTLPPASVAPVSENPGHQNTCYSDQICPSGKQNGDWDVRV</sequence>
<dbReference type="Gene3D" id="3.40.50.12370">
    <property type="match status" value="1"/>
</dbReference>
<dbReference type="GO" id="GO:0015297">
    <property type="term" value="F:antiporter activity"/>
    <property type="evidence" value="ECO:0007669"/>
    <property type="project" value="InterPro"/>
</dbReference>
<keyword evidence="7" id="KW-0630">Potassium</keyword>
<evidence type="ECO:0000259" key="13">
    <source>
        <dbReference type="Pfam" id="PF00999"/>
    </source>
</evidence>
<feature type="transmembrane region" description="Helical" evidence="12">
    <location>
        <begin position="189"/>
        <end position="208"/>
    </location>
</feature>
<feature type="domain" description="Cation/H(+) antiporter central" evidence="14">
    <location>
        <begin position="525"/>
        <end position="662"/>
    </location>
</feature>
<feature type="transmembrane region" description="Helical" evidence="12">
    <location>
        <begin position="126"/>
        <end position="143"/>
    </location>
</feature>
<evidence type="ECO:0000256" key="3">
    <source>
        <dbReference type="ARBA" id="ARBA00004141"/>
    </source>
</evidence>
<comment type="function">
    <text evidence="1">May function as sodium-coupled metabolite transporter across the chloroplast envelope.</text>
</comment>
<dbReference type="GO" id="GO:0016020">
    <property type="term" value="C:membrane"/>
    <property type="evidence" value="ECO:0007669"/>
    <property type="project" value="UniProtKB-SubCell"/>
</dbReference>
<evidence type="ECO:0000313" key="17">
    <source>
        <dbReference type="Proteomes" id="UP001085076"/>
    </source>
</evidence>
<reference evidence="16" key="1">
    <citation type="submission" date="2021-03" db="EMBL/GenBank/DDBJ databases">
        <authorList>
            <person name="Li Z."/>
            <person name="Yang C."/>
        </authorList>
    </citation>
    <scope>NUCLEOTIDE SEQUENCE</scope>
    <source>
        <strain evidence="16">Dzin_1.0</strain>
        <tissue evidence="16">Leaf</tissue>
    </source>
</reference>
<proteinExistence type="inferred from homology"/>
<dbReference type="InterPro" id="IPR057290">
    <property type="entry name" value="CHX17_C"/>
</dbReference>
<keyword evidence="17" id="KW-1185">Reference proteome</keyword>
<keyword evidence="9" id="KW-0406">Ion transport</keyword>
<feature type="transmembrane region" description="Helical" evidence="12">
    <location>
        <begin position="387"/>
        <end position="410"/>
    </location>
</feature>
<evidence type="ECO:0000256" key="10">
    <source>
        <dbReference type="ARBA" id="ARBA00023136"/>
    </source>
</evidence>
<evidence type="ECO:0000256" key="4">
    <source>
        <dbReference type="ARBA" id="ARBA00022448"/>
    </source>
</evidence>
<keyword evidence="6 12" id="KW-0812">Transmembrane</keyword>
<feature type="transmembrane region" description="Helical" evidence="12">
    <location>
        <begin position="155"/>
        <end position="177"/>
    </location>
</feature>
<feature type="transmembrane region" description="Helical" evidence="12">
    <location>
        <begin position="53"/>
        <end position="76"/>
    </location>
</feature>
<keyword evidence="4" id="KW-0813">Transport</keyword>
<organism evidence="16 17">
    <name type="scientific">Dioscorea zingiberensis</name>
    <dbReference type="NCBI Taxonomy" id="325984"/>
    <lineage>
        <taxon>Eukaryota</taxon>
        <taxon>Viridiplantae</taxon>
        <taxon>Streptophyta</taxon>
        <taxon>Embryophyta</taxon>
        <taxon>Tracheophyta</taxon>
        <taxon>Spermatophyta</taxon>
        <taxon>Magnoliopsida</taxon>
        <taxon>Liliopsida</taxon>
        <taxon>Dioscoreales</taxon>
        <taxon>Dioscoreaceae</taxon>
        <taxon>Dioscorea</taxon>
    </lineage>
</organism>
<dbReference type="Pfam" id="PF00999">
    <property type="entry name" value="Na_H_Exchanger"/>
    <property type="match status" value="1"/>
</dbReference>
<reference evidence="16" key="2">
    <citation type="journal article" date="2022" name="Hortic Res">
        <title>The genome of Dioscorea zingiberensis sheds light on the biosynthesis, origin and evolution of the medicinally important diosgenin saponins.</title>
        <authorList>
            <person name="Li Y."/>
            <person name="Tan C."/>
            <person name="Li Z."/>
            <person name="Guo J."/>
            <person name="Li S."/>
            <person name="Chen X."/>
            <person name="Wang C."/>
            <person name="Dai X."/>
            <person name="Yang H."/>
            <person name="Song W."/>
            <person name="Hou L."/>
            <person name="Xu J."/>
            <person name="Tong Z."/>
            <person name="Xu A."/>
            <person name="Yuan X."/>
            <person name="Wang W."/>
            <person name="Yang Q."/>
            <person name="Chen L."/>
            <person name="Sun Z."/>
            <person name="Wang K."/>
            <person name="Pan B."/>
            <person name="Chen J."/>
            <person name="Bao Y."/>
            <person name="Liu F."/>
            <person name="Qi X."/>
            <person name="Gang D.R."/>
            <person name="Wen J."/>
            <person name="Li J."/>
        </authorList>
    </citation>
    <scope>NUCLEOTIDE SEQUENCE</scope>
    <source>
        <strain evidence="16">Dzin_1.0</strain>
    </source>
</reference>
<evidence type="ECO:0000259" key="15">
    <source>
        <dbReference type="Pfam" id="PF23259"/>
    </source>
</evidence>
<evidence type="ECO:0000256" key="5">
    <source>
        <dbReference type="ARBA" id="ARBA00022538"/>
    </source>
</evidence>
<dbReference type="GO" id="GO:0012505">
    <property type="term" value="C:endomembrane system"/>
    <property type="evidence" value="ECO:0007669"/>
    <property type="project" value="TreeGrafter"/>
</dbReference>
<keyword evidence="5" id="KW-0633">Potassium transport</keyword>
<evidence type="ECO:0000256" key="7">
    <source>
        <dbReference type="ARBA" id="ARBA00022958"/>
    </source>
</evidence>
<evidence type="ECO:0000256" key="11">
    <source>
        <dbReference type="ARBA" id="ARBA00038341"/>
    </source>
</evidence>
<dbReference type="AlphaFoldDB" id="A0A9D5H3P3"/>
<accession>A0A9D5H3P3</accession>
<dbReference type="GO" id="GO:0006813">
    <property type="term" value="P:potassium ion transport"/>
    <property type="evidence" value="ECO:0007669"/>
    <property type="project" value="UniProtKB-KW"/>
</dbReference>
<gene>
    <name evidence="16" type="ORF">J5N97_030048</name>
</gene>